<evidence type="ECO:0000256" key="1">
    <source>
        <dbReference type="SAM" id="MobiDB-lite"/>
    </source>
</evidence>
<dbReference type="HOGENOM" id="CLU_1156974_0_0_1"/>
<sequence>MDHTQGGTPDSHASICHSAELAQIEYALSLLWESDVQDISDVEEEDIQAIQAHCSHCPRCPQYPCPSGGVAPATSSSAQQWEARDAPAPATRNSSSINSFIADLAAAHSVSPAFQTDEWLQNVKALMFKEGRTLDAIWTDLPPPKPSKKRFEQWHAIGCKFAAIASGDGWNDAMENREYIKVAFRWLRQLLPIKMEKYFICFHIDMIAGKCVCSQWTTSECPFSSMVKLFLALTMLRGIF</sequence>
<evidence type="ECO:0000313" key="2">
    <source>
        <dbReference type="EMBL" id="EGO04728.1"/>
    </source>
</evidence>
<accession>F8PFF9</accession>
<reference evidence="3" key="1">
    <citation type="journal article" date="2011" name="Science">
        <title>The plant cell wall-decomposing machinery underlies the functional diversity of forest fungi.</title>
        <authorList>
            <person name="Eastwood D.C."/>
            <person name="Floudas D."/>
            <person name="Binder M."/>
            <person name="Majcherczyk A."/>
            <person name="Schneider P."/>
            <person name="Aerts A."/>
            <person name="Asiegbu F.O."/>
            <person name="Baker S.E."/>
            <person name="Barry K."/>
            <person name="Bendiksby M."/>
            <person name="Blumentritt M."/>
            <person name="Coutinho P.M."/>
            <person name="Cullen D."/>
            <person name="de Vries R.P."/>
            <person name="Gathman A."/>
            <person name="Goodell B."/>
            <person name="Henrissat B."/>
            <person name="Ihrmark K."/>
            <person name="Kauserud H."/>
            <person name="Kohler A."/>
            <person name="LaButti K."/>
            <person name="Lapidus A."/>
            <person name="Lavin J.L."/>
            <person name="Lee Y.-H."/>
            <person name="Lindquist E."/>
            <person name="Lilly W."/>
            <person name="Lucas S."/>
            <person name="Morin E."/>
            <person name="Murat C."/>
            <person name="Oguiza J.A."/>
            <person name="Park J."/>
            <person name="Pisabarro A.G."/>
            <person name="Riley R."/>
            <person name="Rosling A."/>
            <person name="Salamov A."/>
            <person name="Schmidt O."/>
            <person name="Schmutz J."/>
            <person name="Skrede I."/>
            <person name="Stenlid J."/>
            <person name="Wiebenga A."/>
            <person name="Xie X."/>
            <person name="Kuees U."/>
            <person name="Hibbett D.S."/>
            <person name="Hoffmeister D."/>
            <person name="Hoegberg N."/>
            <person name="Martin F."/>
            <person name="Grigoriev I.V."/>
            <person name="Watkinson S.C."/>
        </authorList>
    </citation>
    <scope>NUCLEOTIDE SEQUENCE [LARGE SCALE GENOMIC DNA]</scope>
    <source>
        <strain evidence="3">strain S7.3</strain>
    </source>
</reference>
<evidence type="ECO:0000313" key="3">
    <source>
        <dbReference type="Proteomes" id="UP000008063"/>
    </source>
</evidence>
<feature type="region of interest" description="Disordered" evidence="1">
    <location>
        <begin position="68"/>
        <end position="92"/>
    </location>
</feature>
<dbReference type="EMBL" id="GL945474">
    <property type="protein sequence ID" value="EGO04728.1"/>
    <property type="molecule type" value="Genomic_DNA"/>
</dbReference>
<dbReference type="AlphaFoldDB" id="F8PFF9"/>
<dbReference type="Proteomes" id="UP000008063">
    <property type="component" value="Unassembled WGS sequence"/>
</dbReference>
<dbReference type="InParanoid" id="F8PFF9"/>
<organism evidence="3">
    <name type="scientific">Serpula lacrymans var. lacrymans (strain S7.3)</name>
    <name type="common">Dry rot fungus</name>
    <dbReference type="NCBI Taxonomy" id="936435"/>
    <lineage>
        <taxon>Eukaryota</taxon>
        <taxon>Fungi</taxon>
        <taxon>Dikarya</taxon>
        <taxon>Basidiomycota</taxon>
        <taxon>Agaricomycotina</taxon>
        <taxon>Agaricomycetes</taxon>
        <taxon>Agaricomycetidae</taxon>
        <taxon>Boletales</taxon>
        <taxon>Coniophorineae</taxon>
        <taxon>Serpulaceae</taxon>
        <taxon>Serpula</taxon>
    </lineage>
</organism>
<proteinExistence type="predicted"/>
<keyword evidence="3" id="KW-1185">Reference proteome</keyword>
<gene>
    <name evidence="2" type="ORF">SERLA73DRAFT_149126</name>
</gene>
<name>F8PFF9_SERL3</name>
<protein>
    <submittedName>
        <fullName evidence="2">Uncharacterized protein</fullName>
    </submittedName>
</protein>